<comment type="caution">
    <text evidence="4">The sequence shown here is derived from an EMBL/GenBank/DDBJ whole genome shotgun (WGS) entry which is preliminary data.</text>
</comment>
<dbReference type="PANTHER" id="PTHR22911">
    <property type="entry name" value="ACYL-MALONYL CONDENSING ENZYME-RELATED"/>
    <property type="match status" value="1"/>
</dbReference>
<proteinExistence type="inferred from homology"/>
<feature type="domain" description="EamA" evidence="3">
    <location>
        <begin position="172"/>
        <end position="295"/>
    </location>
</feature>
<evidence type="ECO:0000313" key="5">
    <source>
        <dbReference type="Proteomes" id="UP000270616"/>
    </source>
</evidence>
<accession>A0A3N3ZTM5</accession>
<dbReference type="InterPro" id="IPR037185">
    <property type="entry name" value="EmrE-like"/>
</dbReference>
<organism evidence="4 5">
    <name type="scientific">Kocuria soli</name>
    <dbReference type="NCBI Taxonomy" id="2485125"/>
    <lineage>
        <taxon>Bacteria</taxon>
        <taxon>Bacillati</taxon>
        <taxon>Actinomycetota</taxon>
        <taxon>Actinomycetes</taxon>
        <taxon>Micrococcales</taxon>
        <taxon>Micrococcaceae</taxon>
        <taxon>Kocuria</taxon>
    </lineage>
</organism>
<feature type="domain" description="EamA" evidence="3">
    <location>
        <begin position="3"/>
        <end position="134"/>
    </location>
</feature>
<dbReference type="Proteomes" id="UP000270616">
    <property type="component" value="Unassembled WGS sequence"/>
</dbReference>
<dbReference type="EMBL" id="RKMF01000025">
    <property type="protein sequence ID" value="ROZ61495.1"/>
    <property type="molecule type" value="Genomic_DNA"/>
</dbReference>
<feature type="transmembrane region" description="Helical" evidence="2">
    <location>
        <begin position="119"/>
        <end position="137"/>
    </location>
</feature>
<feature type="transmembrane region" description="Helical" evidence="2">
    <location>
        <begin position="193"/>
        <end position="211"/>
    </location>
</feature>
<keyword evidence="5" id="KW-1185">Reference proteome</keyword>
<keyword evidence="2" id="KW-1133">Transmembrane helix</keyword>
<dbReference type="InterPro" id="IPR000620">
    <property type="entry name" value="EamA_dom"/>
</dbReference>
<feature type="transmembrane region" description="Helical" evidence="2">
    <location>
        <begin position="223"/>
        <end position="244"/>
    </location>
</feature>
<name>A0A3N3ZTM5_9MICC</name>
<reference evidence="4 5" key="1">
    <citation type="submission" date="2018-10" db="EMBL/GenBank/DDBJ databases">
        <title>Kocuria sp. M5W7-7, whole genome shotgun sequence.</title>
        <authorList>
            <person name="Tuo L."/>
        </authorList>
    </citation>
    <scope>NUCLEOTIDE SEQUENCE [LARGE SCALE GENOMIC DNA]</scope>
    <source>
        <strain evidence="4 5">M5W7-7</strain>
    </source>
</reference>
<evidence type="ECO:0000259" key="3">
    <source>
        <dbReference type="Pfam" id="PF00892"/>
    </source>
</evidence>
<feature type="transmembrane region" description="Helical" evidence="2">
    <location>
        <begin position="250"/>
        <end position="272"/>
    </location>
</feature>
<protein>
    <recommendedName>
        <fullName evidence="3">EamA domain-containing protein</fullName>
    </recommendedName>
</protein>
<evidence type="ECO:0000256" key="2">
    <source>
        <dbReference type="SAM" id="Phobius"/>
    </source>
</evidence>
<dbReference type="Pfam" id="PF00892">
    <property type="entry name" value="EamA"/>
    <property type="match status" value="2"/>
</dbReference>
<feature type="transmembrane region" description="Helical" evidence="2">
    <location>
        <begin position="64"/>
        <end position="84"/>
    </location>
</feature>
<dbReference type="RefSeq" id="WP_123826687.1">
    <property type="nucleotide sequence ID" value="NZ_RKMF01000025.1"/>
</dbReference>
<feature type="transmembrane region" description="Helical" evidence="2">
    <location>
        <begin position="33"/>
        <end position="52"/>
    </location>
</feature>
<evidence type="ECO:0000256" key="1">
    <source>
        <dbReference type="ARBA" id="ARBA00007362"/>
    </source>
</evidence>
<keyword evidence="2" id="KW-0812">Transmembrane</keyword>
<dbReference type="GO" id="GO:0016020">
    <property type="term" value="C:membrane"/>
    <property type="evidence" value="ECO:0007669"/>
    <property type="project" value="InterPro"/>
</dbReference>
<dbReference type="OrthoDB" id="68076at2"/>
<keyword evidence="2" id="KW-0472">Membrane</keyword>
<gene>
    <name evidence="4" type="ORF">EDL96_13230</name>
</gene>
<feature type="transmembrane region" description="Helical" evidence="2">
    <location>
        <begin position="90"/>
        <end position="112"/>
    </location>
</feature>
<sequence length="297" mass="29840">MHIGILLAIGAAVLFGTAQFLNAAVSARVPGVSVARWTLGGAALVTGLATAVMRPGVQTGTTLWALLAGVGSALGSVALYRSLARGNVSVAVPLATTSSTAIPVAVGVVLLGESADTSTVLGLIAALAAIILVASSHDNRPSPGFHPAADLEPADRTALSPATSWAAVGLPLLAGAGFAAELVGVSQFASDQVISLLWVSFVVALLLLLPVRTRERARTRRCDIATVIVAGAMTATAMVAFHQATQLTGLSTAAVIVGLYPAVPVALAILVLRERPGPTRLIGLACATVAVLTISGR</sequence>
<dbReference type="Gene3D" id="1.10.3730.20">
    <property type="match status" value="1"/>
</dbReference>
<evidence type="ECO:0000313" key="4">
    <source>
        <dbReference type="EMBL" id="ROZ61495.1"/>
    </source>
</evidence>
<dbReference type="AlphaFoldDB" id="A0A3N3ZTM5"/>
<dbReference type="SUPFAM" id="SSF103481">
    <property type="entry name" value="Multidrug resistance efflux transporter EmrE"/>
    <property type="match status" value="2"/>
</dbReference>
<comment type="similarity">
    <text evidence="1">Belongs to the EamA transporter family.</text>
</comment>